<reference evidence="1" key="1">
    <citation type="journal article" date="2021" name="Open Biol.">
        <title>Shared evolutionary footprints suggest mitochondrial oxidative damage underlies multiple complex I losses in fungi.</title>
        <authorList>
            <person name="Schikora-Tamarit M.A."/>
            <person name="Marcet-Houben M."/>
            <person name="Nosek J."/>
            <person name="Gabaldon T."/>
        </authorList>
    </citation>
    <scope>NUCLEOTIDE SEQUENCE</scope>
    <source>
        <strain evidence="1">CBS6341</strain>
    </source>
</reference>
<keyword evidence="2" id="KW-1185">Reference proteome</keyword>
<dbReference type="Pfam" id="PF09696">
    <property type="entry name" value="Ctf8"/>
    <property type="match status" value="1"/>
</dbReference>
<dbReference type="AlphaFoldDB" id="A0A9P8THZ0"/>
<protein>
    <recommendedName>
        <fullName evidence="3">Chromosome transmission fidelity protein 8</fullName>
    </recommendedName>
</protein>
<gene>
    <name evidence="1" type="ORF">WICMUC_001236</name>
</gene>
<comment type="caution">
    <text evidence="1">The sequence shown here is derived from an EMBL/GenBank/DDBJ whole genome shotgun (WGS) entry which is preliminary data.</text>
</comment>
<name>A0A9P8THZ0_9ASCO</name>
<dbReference type="InterPro" id="IPR018607">
    <property type="entry name" value="Ctf8"/>
</dbReference>
<evidence type="ECO:0000313" key="2">
    <source>
        <dbReference type="Proteomes" id="UP000769528"/>
    </source>
</evidence>
<dbReference type="Proteomes" id="UP000769528">
    <property type="component" value="Unassembled WGS sequence"/>
</dbReference>
<dbReference type="OrthoDB" id="121932at2759"/>
<organism evidence="1 2">
    <name type="scientific">Wickerhamomyces mucosus</name>
    <dbReference type="NCBI Taxonomy" id="1378264"/>
    <lineage>
        <taxon>Eukaryota</taxon>
        <taxon>Fungi</taxon>
        <taxon>Dikarya</taxon>
        <taxon>Ascomycota</taxon>
        <taxon>Saccharomycotina</taxon>
        <taxon>Saccharomycetes</taxon>
        <taxon>Phaffomycetales</taxon>
        <taxon>Wickerhamomycetaceae</taxon>
        <taxon>Wickerhamomyces</taxon>
    </lineage>
</organism>
<evidence type="ECO:0008006" key="3">
    <source>
        <dbReference type="Google" id="ProtNLM"/>
    </source>
</evidence>
<dbReference type="EMBL" id="JAEUBF010000390">
    <property type="protein sequence ID" value="KAH3679041.1"/>
    <property type="molecule type" value="Genomic_DNA"/>
</dbReference>
<accession>A0A9P8THZ0</accession>
<evidence type="ECO:0000313" key="1">
    <source>
        <dbReference type="EMBL" id="KAH3679041.1"/>
    </source>
</evidence>
<sequence length="138" mass="15562">MPYKQIEYSQISQSTSNESPIIFTTELGNTILEIQGDLILPEFEPSILDDDPEIANKYLKISNRTFIKIGKLEIDEISKKATLYIGTSQRLLGDIKSINPPLALLKFPNDKGETDQNIKLIDVIKNKIIFSGRPLPIM</sequence>
<reference evidence="1" key="2">
    <citation type="submission" date="2021-01" db="EMBL/GenBank/DDBJ databases">
        <authorList>
            <person name="Schikora-Tamarit M.A."/>
        </authorList>
    </citation>
    <scope>NUCLEOTIDE SEQUENCE</scope>
    <source>
        <strain evidence="1">CBS6341</strain>
    </source>
</reference>
<dbReference type="GO" id="GO:0031390">
    <property type="term" value="C:Ctf18 RFC-like complex"/>
    <property type="evidence" value="ECO:0007669"/>
    <property type="project" value="InterPro"/>
</dbReference>
<proteinExistence type="predicted"/>
<dbReference type="GO" id="GO:0007064">
    <property type="term" value="P:mitotic sister chromatid cohesion"/>
    <property type="evidence" value="ECO:0007669"/>
    <property type="project" value="InterPro"/>
</dbReference>